<feature type="compositionally biased region" description="Low complexity" evidence="1">
    <location>
        <begin position="111"/>
        <end position="128"/>
    </location>
</feature>
<feature type="region of interest" description="Disordered" evidence="1">
    <location>
        <begin position="1"/>
        <end position="66"/>
    </location>
</feature>
<gene>
    <name evidence="2" type="ORF">KFK09_025033</name>
</gene>
<dbReference type="AlphaFoldDB" id="A0A8T3AEW5"/>
<feature type="compositionally biased region" description="Basic and acidic residues" evidence="1">
    <location>
        <begin position="48"/>
        <end position="58"/>
    </location>
</feature>
<feature type="region of interest" description="Disordered" evidence="1">
    <location>
        <begin position="167"/>
        <end position="212"/>
    </location>
</feature>
<evidence type="ECO:0000256" key="1">
    <source>
        <dbReference type="SAM" id="MobiDB-lite"/>
    </source>
</evidence>
<dbReference type="Proteomes" id="UP000829196">
    <property type="component" value="Unassembled WGS sequence"/>
</dbReference>
<name>A0A8T3AEW5_DENNO</name>
<sequence>MSFLPNLHKSNPEPKPDNTPQLPPPPPRRRRHRRRHRRRRRRRQRLTPMDHLDHRKDQPGPTRAAAAADVVAAAAADVVAAAAADVAAAAAAGAAAADAARCRRPPPPSPAAAAADVAAAAAADVAPPARVPPPPPPMSPPSPSLPPPPPTLDSPWIISIIEKINQARQENASSPWDTLQSIASPNPSVKLIRPLTPLRSSPSAPTTADAAT</sequence>
<dbReference type="EMBL" id="JAGYWB010000017">
    <property type="protein sequence ID" value="KAI0494887.1"/>
    <property type="molecule type" value="Genomic_DNA"/>
</dbReference>
<accession>A0A8T3AEW5</accession>
<feature type="compositionally biased region" description="Polar residues" evidence="1">
    <location>
        <begin position="167"/>
        <end position="187"/>
    </location>
</feature>
<comment type="caution">
    <text evidence="2">The sequence shown here is derived from an EMBL/GenBank/DDBJ whole genome shotgun (WGS) entry which is preliminary data.</text>
</comment>
<feature type="region of interest" description="Disordered" evidence="1">
    <location>
        <begin position="92"/>
        <end position="155"/>
    </location>
</feature>
<feature type="compositionally biased region" description="Low complexity" evidence="1">
    <location>
        <begin position="200"/>
        <end position="212"/>
    </location>
</feature>
<evidence type="ECO:0000313" key="2">
    <source>
        <dbReference type="EMBL" id="KAI0494887.1"/>
    </source>
</evidence>
<proteinExistence type="predicted"/>
<reference evidence="2" key="1">
    <citation type="journal article" date="2022" name="Front. Genet.">
        <title>Chromosome-Scale Assembly of the Dendrobium nobile Genome Provides Insights Into the Molecular Mechanism of the Biosynthesis of the Medicinal Active Ingredient of Dendrobium.</title>
        <authorList>
            <person name="Xu Q."/>
            <person name="Niu S.-C."/>
            <person name="Li K.-L."/>
            <person name="Zheng P.-J."/>
            <person name="Zhang X.-J."/>
            <person name="Jia Y."/>
            <person name="Liu Y."/>
            <person name="Niu Y.-X."/>
            <person name="Yu L.-H."/>
            <person name="Chen D.-F."/>
            <person name="Zhang G.-Q."/>
        </authorList>
    </citation>
    <scope>NUCLEOTIDE SEQUENCE</scope>
    <source>
        <tissue evidence="2">Leaf</tissue>
    </source>
</reference>
<protein>
    <submittedName>
        <fullName evidence="2">Uncharacterized protein</fullName>
    </submittedName>
</protein>
<feature type="compositionally biased region" description="Basic residues" evidence="1">
    <location>
        <begin position="27"/>
        <end position="45"/>
    </location>
</feature>
<organism evidence="2 3">
    <name type="scientific">Dendrobium nobile</name>
    <name type="common">Orchid</name>
    <dbReference type="NCBI Taxonomy" id="94219"/>
    <lineage>
        <taxon>Eukaryota</taxon>
        <taxon>Viridiplantae</taxon>
        <taxon>Streptophyta</taxon>
        <taxon>Embryophyta</taxon>
        <taxon>Tracheophyta</taxon>
        <taxon>Spermatophyta</taxon>
        <taxon>Magnoliopsida</taxon>
        <taxon>Liliopsida</taxon>
        <taxon>Asparagales</taxon>
        <taxon>Orchidaceae</taxon>
        <taxon>Epidendroideae</taxon>
        <taxon>Malaxideae</taxon>
        <taxon>Dendrobiinae</taxon>
        <taxon>Dendrobium</taxon>
    </lineage>
</organism>
<evidence type="ECO:0000313" key="3">
    <source>
        <dbReference type="Proteomes" id="UP000829196"/>
    </source>
</evidence>
<keyword evidence="3" id="KW-1185">Reference proteome</keyword>
<feature type="compositionally biased region" description="Pro residues" evidence="1">
    <location>
        <begin position="129"/>
        <end position="152"/>
    </location>
</feature>